<keyword evidence="2" id="KW-1185">Reference proteome</keyword>
<dbReference type="Proteomes" id="UP000029482">
    <property type="component" value="Chromosome"/>
</dbReference>
<name>A0A089Z9H1_STRGA</name>
<dbReference type="AlphaFoldDB" id="A0A089Z9H1"/>
<sequence length="63" mass="6888">MTRQRRALDWQQAAERAPAALGTQWTGAGATGQGRMLLCGCLRQRLSLVRDFGLELGWLSDAA</sequence>
<dbReference type="KEGG" id="sgu:SGLAU_32370"/>
<evidence type="ECO:0000313" key="1">
    <source>
        <dbReference type="EMBL" id="AIS02406.1"/>
    </source>
</evidence>
<dbReference type="HOGENOM" id="CLU_2883973_0_0_11"/>
<proteinExistence type="predicted"/>
<reference evidence="2" key="1">
    <citation type="journal article" date="2015" name="J. Biotechnol.">
        <title>Complete genome sequence of the actinobacterium Streptomyces glaucescens GLA.O (DSM 40922) consisting of a linear chromosome and one linear plasmid.</title>
        <authorList>
            <person name="Ortseifen V."/>
            <person name="Winkler A."/>
            <person name="Albersmeier A."/>
            <person name="Wendler S."/>
            <person name="Puhler A."/>
            <person name="Kalinowski J."/>
            <person name="Ruckert C."/>
        </authorList>
    </citation>
    <scope>NUCLEOTIDE SEQUENCE [LARGE SCALE GENOMIC DNA]</scope>
    <source>
        <strain evidence="2">DSM 40922 / GLA O</strain>
    </source>
</reference>
<accession>A0A089Z9H1</accession>
<dbReference type="EMBL" id="CP009438">
    <property type="protein sequence ID" value="AIS02406.1"/>
    <property type="molecule type" value="Genomic_DNA"/>
</dbReference>
<evidence type="ECO:0000313" key="2">
    <source>
        <dbReference type="Proteomes" id="UP000029482"/>
    </source>
</evidence>
<organism evidence="1 2">
    <name type="scientific">Streptomyces glaucescens</name>
    <dbReference type="NCBI Taxonomy" id="1907"/>
    <lineage>
        <taxon>Bacteria</taxon>
        <taxon>Bacillati</taxon>
        <taxon>Actinomycetota</taxon>
        <taxon>Actinomycetes</taxon>
        <taxon>Kitasatosporales</taxon>
        <taxon>Streptomycetaceae</taxon>
        <taxon>Streptomyces</taxon>
    </lineage>
</organism>
<dbReference type="STRING" id="1907.SGLAU_32370"/>
<protein>
    <submittedName>
        <fullName evidence="1">Uncharacterized protein</fullName>
    </submittedName>
</protein>
<gene>
    <name evidence="1" type="ORF">SGLAU_32370</name>
</gene>